<feature type="transmembrane region" description="Helical" evidence="6">
    <location>
        <begin position="391"/>
        <end position="415"/>
    </location>
</feature>
<sequence length="531" mass="59371">MSSIEKNVGAETEKVAAKVSLSDSVRSVESAKLISIEDADVTLAFMREHDPQVVEITPEQEKKLRRKVIWYVLGITFLVNMIMYMDKATLSYSSILGLWEETGLDQNKYNNINTLFYVGFFVGQFPGTYAVQHFPLSKVLFAITVLWAIHIFLVCVAYNYPGVMMLRFFLGFLEASAIPILTTTNGMFMTKDERAATQPIFYASCMASPIPIGFIAYGVIYANVSFKGYRLLHIIIGALTLVLSVIVWFFYPDNPSTAKFLTTEEKVWVIRRVQRTQLNTIEQKKFKRHHAIEALKDPISWLITGFFLLQQLANNLPYQQTLLYEQMGGISNLDSTLVTVAGAGWAVVWSVFASLVMYLLPNSTCFCIIWSLLPAWVGSIVAVSLDIHNSIGMLAAICMASQSFGVAWICAFGLASSTAGSSYSKRLTRNAMVLGAYSVSNIISPQLWQARDGPRYVPAWIVQIVLSFSVAPALIGVVWFILSRRNKERLAAMKDGDRTGYVKDESGEMISVDMALLDMTDLEDKTFIYPL</sequence>
<feature type="transmembrane region" description="Helical" evidence="6">
    <location>
        <begin position="68"/>
        <end position="85"/>
    </location>
</feature>
<evidence type="ECO:0000256" key="1">
    <source>
        <dbReference type="ARBA" id="ARBA00004141"/>
    </source>
</evidence>
<reference evidence="7 8" key="1">
    <citation type="submission" date="2017-04" db="EMBL/GenBank/DDBJ databases">
        <title>Draft genome of the yeast Clavispora lusitaniae type strain CBS 6936.</title>
        <authorList>
            <person name="Durrens P."/>
            <person name="Klopp C."/>
            <person name="Biteau N."/>
            <person name="Fitton-Ouhabi V."/>
            <person name="Dementhon K."/>
            <person name="Accoceberry I."/>
            <person name="Sherman D.J."/>
            <person name="Noel T."/>
        </authorList>
    </citation>
    <scope>NUCLEOTIDE SEQUENCE [LARGE SCALE GENOMIC DNA]</scope>
    <source>
        <strain evidence="7 8">CBS 6936</strain>
    </source>
</reference>
<dbReference type="GO" id="GO:0033229">
    <property type="term" value="F:cysteine transmembrane transporter activity"/>
    <property type="evidence" value="ECO:0007669"/>
    <property type="project" value="TreeGrafter"/>
</dbReference>
<dbReference type="Pfam" id="PF07690">
    <property type="entry name" value="MFS_1"/>
    <property type="match status" value="1"/>
</dbReference>
<dbReference type="Gene3D" id="1.20.1250.20">
    <property type="entry name" value="MFS general substrate transporter like domains"/>
    <property type="match status" value="1"/>
</dbReference>
<name>A0AA91T051_CLALS</name>
<keyword evidence="2" id="KW-0813">Transport</keyword>
<accession>A0AA91T051</accession>
<evidence type="ECO:0000256" key="6">
    <source>
        <dbReference type="SAM" id="Phobius"/>
    </source>
</evidence>
<protein>
    <submittedName>
        <fullName evidence="7">Allantoate permease</fullName>
    </submittedName>
</protein>
<evidence type="ECO:0000256" key="4">
    <source>
        <dbReference type="ARBA" id="ARBA00022989"/>
    </source>
</evidence>
<gene>
    <name evidence="7" type="ORF">A9F13_18g00319</name>
</gene>
<feature type="transmembrane region" description="Helical" evidence="6">
    <location>
        <begin position="337"/>
        <end position="360"/>
    </location>
</feature>
<proteinExistence type="predicted"/>
<dbReference type="GO" id="GO:0016020">
    <property type="term" value="C:membrane"/>
    <property type="evidence" value="ECO:0007669"/>
    <property type="project" value="UniProtKB-SubCell"/>
</dbReference>
<dbReference type="Proteomes" id="UP000195602">
    <property type="component" value="Unassembled WGS sequence"/>
</dbReference>
<dbReference type="KEGG" id="clus:A9F13_18g00319"/>
<feature type="transmembrane region" description="Helical" evidence="6">
    <location>
        <begin position="166"/>
        <end position="188"/>
    </location>
</feature>
<feature type="transmembrane region" description="Helical" evidence="6">
    <location>
        <begin position="427"/>
        <end position="448"/>
    </location>
</feature>
<organism evidence="7 8">
    <name type="scientific">Clavispora lusitaniae</name>
    <name type="common">Candida lusitaniae</name>
    <dbReference type="NCBI Taxonomy" id="36911"/>
    <lineage>
        <taxon>Eukaryota</taxon>
        <taxon>Fungi</taxon>
        <taxon>Dikarya</taxon>
        <taxon>Ascomycota</taxon>
        <taxon>Saccharomycotina</taxon>
        <taxon>Pichiomycetes</taxon>
        <taxon>Metschnikowiaceae</taxon>
        <taxon>Clavispora</taxon>
    </lineage>
</organism>
<evidence type="ECO:0000313" key="8">
    <source>
        <dbReference type="Proteomes" id="UP000195602"/>
    </source>
</evidence>
<dbReference type="AlphaFoldDB" id="A0AA91T051"/>
<comment type="subcellular location">
    <subcellularLocation>
        <location evidence="1">Membrane</location>
        <topology evidence="1">Multi-pass membrane protein</topology>
    </subcellularLocation>
</comment>
<evidence type="ECO:0000256" key="2">
    <source>
        <dbReference type="ARBA" id="ARBA00022448"/>
    </source>
</evidence>
<dbReference type="InterPro" id="IPR036259">
    <property type="entry name" value="MFS_trans_sf"/>
</dbReference>
<keyword evidence="3 6" id="KW-0812">Transmembrane</keyword>
<keyword evidence="4 6" id="KW-1133">Transmembrane helix</keyword>
<evidence type="ECO:0000256" key="3">
    <source>
        <dbReference type="ARBA" id="ARBA00022692"/>
    </source>
</evidence>
<evidence type="ECO:0000256" key="5">
    <source>
        <dbReference type="ARBA" id="ARBA00023136"/>
    </source>
</evidence>
<feature type="transmembrane region" description="Helical" evidence="6">
    <location>
        <begin position="367"/>
        <end position="385"/>
    </location>
</feature>
<evidence type="ECO:0000313" key="7">
    <source>
        <dbReference type="EMBL" id="OVF06723.1"/>
    </source>
</evidence>
<comment type="caution">
    <text evidence="7">The sequence shown here is derived from an EMBL/GenBank/DDBJ whole genome shotgun (WGS) entry which is preliminary data.</text>
</comment>
<feature type="transmembrane region" description="Helical" evidence="6">
    <location>
        <begin position="139"/>
        <end position="160"/>
    </location>
</feature>
<feature type="transmembrane region" description="Helical" evidence="6">
    <location>
        <begin position="200"/>
        <end position="220"/>
    </location>
</feature>
<dbReference type="PANTHER" id="PTHR43791:SF63">
    <property type="entry name" value="HIGH AFFINITY CYSTEINE TRANSPORTER"/>
    <property type="match status" value="1"/>
</dbReference>
<dbReference type="PANTHER" id="PTHR43791">
    <property type="entry name" value="PERMEASE-RELATED"/>
    <property type="match status" value="1"/>
</dbReference>
<dbReference type="EMBL" id="LYUB02000018">
    <property type="protein sequence ID" value="OVF06723.1"/>
    <property type="molecule type" value="Genomic_DNA"/>
</dbReference>
<feature type="transmembrane region" description="Helical" evidence="6">
    <location>
        <begin position="460"/>
        <end position="482"/>
    </location>
</feature>
<dbReference type="SUPFAM" id="SSF103473">
    <property type="entry name" value="MFS general substrate transporter"/>
    <property type="match status" value="1"/>
</dbReference>
<feature type="transmembrane region" description="Helical" evidence="6">
    <location>
        <begin position="232"/>
        <end position="251"/>
    </location>
</feature>
<dbReference type="InterPro" id="IPR011701">
    <property type="entry name" value="MFS"/>
</dbReference>
<keyword evidence="5 6" id="KW-0472">Membrane</keyword>